<evidence type="ECO:0000256" key="4">
    <source>
        <dbReference type="ARBA" id="ARBA00022553"/>
    </source>
</evidence>
<evidence type="ECO:0000313" key="14">
    <source>
        <dbReference type="EMBL" id="MCC9644430.1"/>
    </source>
</evidence>
<accession>A0ABS8NLP0</accession>
<dbReference type="Gene3D" id="1.10.287.130">
    <property type="match status" value="1"/>
</dbReference>
<dbReference type="SMART" id="SM00387">
    <property type="entry name" value="HATPase_c"/>
    <property type="match status" value="1"/>
</dbReference>
<evidence type="ECO:0000256" key="8">
    <source>
        <dbReference type="ARBA" id="ARBA00022840"/>
    </source>
</evidence>
<keyword evidence="9" id="KW-0902">Two-component regulatory system</keyword>
<dbReference type="InterPro" id="IPR004358">
    <property type="entry name" value="Sig_transdc_His_kin-like_C"/>
</dbReference>
<evidence type="ECO:0000256" key="10">
    <source>
        <dbReference type="SAM" id="MobiDB-lite"/>
    </source>
</evidence>
<dbReference type="SMART" id="SM00388">
    <property type="entry name" value="HisKA"/>
    <property type="match status" value="1"/>
</dbReference>
<keyword evidence="6" id="KW-0547">Nucleotide-binding</keyword>
<keyword evidence="7" id="KW-0418">Kinase</keyword>
<dbReference type="PANTHER" id="PTHR43065">
    <property type="entry name" value="SENSOR HISTIDINE KINASE"/>
    <property type="match status" value="1"/>
</dbReference>
<dbReference type="PROSITE" id="PS50109">
    <property type="entry name" value="HIS_KIN"/>
    <property type="match status" value="1"/>
</dbReference>
<dbReference type="CDD" id="cd00075">
    <property type="entry name" value="HATPase"/>
    <property type="match status" value="1"/>
</dbReference>
<dbReference type="Gene3D" id="3.30.565.10">
    <property type="entry name" value="Histidine kinase-like ATPase, C-terminal domain"/>
    <property type="match status" value="1"/>
</dbReference>
<organism evidence="14 15">
    <name type="scientific">Rhodopirellula halodulae</name>
    <dbReference type="NCBI Taxonomy" id="2894198"/>
    <lineage>
        <taxon>Bacteria</taxon>
        <taxon>Pseudomonadati</taxon>
        <taxon>Planctomycetota</taxon>
        <taxon>Planctomycetia</taxon>
        <taxon>Pirellulales</taxon>
        <taxon>Pirellulaceae</taxon>
        <taxon>Rhodopirellula</taxon>
    </lineage>
</organism>
<keyword evidence="11" id="KW-1133">Transmembrane helix</keyword>
<evidence type="ECO:0000256" key="5">
    <source>
        <dbReference type="ARBA" id="ARBA00022679"/>
    </source>
</evidence>
<name>A0ABS8NLP0_9BACT</name>
<comment type="catalytic activity">
    <reaction evidence="1">
        <text>ATP + protein L-histidine = ADP + protein N-phospho-L-histidine.</text>
        <dbReference type="EC" id="2.7.13.3"/>
    </reaction>
</comment>
<evidence type="ECO:0000256" key="6">
    <source>
        <dbReference type="ARBA" id="ARBA00022741"/>
    </source>
</evidence>
<dbReference type="CDD" id="cd00082">
    <property type="entry name" value="HisKA"/>
    <property type="match status" value="1"/>
</dbReference>
<feature type="region of interest" description="Disordered" evidence="10">
    <location>
        <begin position="1"/>
        <end position="69"/>
    </location>
</feature>
<feature type="transmembrane region" description="Helical" evidence="11">
    <location>
        <begin position="90"/>
        <end position="112"/>
    </location>
</feature>
<dbReference type="RefSeq" id="WP_230276165.1">
    <property type="nucleotide sequence ID" value="NZ_JAJKFW010000054.1"/>
</dbReference>
<feature type="domain" description="HAMP" evidence="13">
    <location>
        <begin position="311"/>
        <end position="363"/>
    </location>
</feature>
<keyword evidence="15" id="KW-1185">Reference proteome</keyword>
<reference evidence="14" key="1">
    <citation type="submission" date="2021-11" db="EMBL/GenBank/DDBJ databases">
        <title>Genome sequence.</title>
        <authorList>
            <person name="Sun Q."/>
        </authorList>
    </citation>
    <scope>NUCLEOTIDE SEQUENCE</scope>
    <source>
        <strain evidence="14">JC740</strain>
    </source>
</reference>
<protein>
    <recommendedName>
        <fullName evidence="3">histidine kinase</fullName>
        <ecNumber evidence="3">2.7.13.3</ecNumber>
    </recommendedName>
</protein>
<comment type="subcellular location">
    <subcellularLocation>
        <location evidence="2">Membrane</location>
    </subcellularLocation>
</comment>
<evidence type="ECO:0000256" key="9">
    <source>
        <dbReference type="ARBA" id="ARBA00023012"/>
    </source>
</evidence>
<dbReference type="InterPro" id="IPR036890">
    <property type="entry name" value="HATPase_C_sf"/>
</dbReference>
<dbReference type="SMART" id="SM00304">
    <property type="entry name" value="HAMP"/>
    <property type="match status" value="1"/>
</dbReference>
<evidence type="ECO:0000256" key="2">
    <source>
        <dbReference type="ARBA" id="ARBA00004370"/>
    </source>
</evidence>
<keyword evidence="11" id="KW-0472">Membrane</keyword>
<dbReference type="SUPFAM" id="SSF47384">
    <property type="entry name" value="Homodimeric domain of signal transducing histidine kinase"/>
    <property type="match status" value="1"/>
</dbReference>
<dbReference type="Gene3D" id="6.10.340.10">
    <property type="match status" value="1"/>
</dbReference>
<dbReference type="InterPro" id="IPR003661">
    <property type="entry name" value="HisK_dim/P_dom"/>
</dbReference>
<evidence type="ECO:0000259" key="12">
    <source>
        <dbReference type="PROSITE" id="PS50109"/>
    </source>
</evidence>
<evidence type="ECO:0000256" key="7">
    <source>
        <dbReference type="ARBA" id="ARBA00022777"/>
    </source>
</evidence>
<dbReference type="InterPro" id="IPR036097">
    <property type="entry name" value="HisK_dim/P_sf"/>
</dbReference>
<dbReference type="EMBL" id="JAJKFW010000054">
    <property type="protein sequence ID" value="MCC9644430.1"/>
    <property type="molecule type" value="Genomic_DNA"/>
</dbReference>
<evidence type="ECO:0000256" key="1">
    <source>
        <dbReference type="ARBA" id="ARBA00000085"/>
    </source>
</evidence>
<dbReference type="Proteomes" id="UP001430306">
    <property type="component" value="Unassembled WGS sequence"/>
</dbReference>
<dbReference type="Pfam" id="PF02518">
    <property type="entry name" value="HATPase_c"/>
    <property type="match status" value="1"/>
</dbReference>
<dbReference type="SUPFAM" id="SSF55874">
    <property type="entry name" value="ATPase domain of HSP90 chaperone/DNA topoisomerase II/histidine kinase"/>
    <property type="match status" value="1"/>
</dbReference>
<dbReference type="InterPro" id="IPR003660">
    <property type="entry name" value="HAMP_dom"/>
</dbReference>
<dbReference type="InterPro" id="IPR005467">
    <property type="entry name" value="His_kinase_dom"/>
</dbReference>
<feature type="transmembrane region" description="Helical" evidence="11">
    <location>
        <begin position="290"/>
        <end position="309"/>
    </location>
</feature>
<keyword evidence="5" id="KW-0808">Transferase</keyword>
<proteinExistence type="predicted"/>
<sequence>MPENSPPGADRAPEIGSASTVVNGNAAAETNADAIPASSAAVTADPAHPTAEESAQKWARRKRHPRTDSGVWRVGNQRRLFKWHSIQGKLLTGTLVLVTLIITLGVVGILGLNQYNDLAQEISARARELPCANQLAQLAAEARSHNRRLCQIRSEATMIDAYGVSSRNRQIEDHGFQESMKTIGEVLDEYEWVVNAKLAVNKDKSPNTVLIDPQMQARAVEGIRSTYDDIRVRQDMFHYNILLEGNGVNRLDETLGDLEKLTQEHQQLIHEEMSAFSDHVKNEYRLSNTIAWVAFGAALVIALLMIWIFHTSVLAPFNTLVLGARLVARGEFSHRIDLGTEDELGELSEILNQMTDRFQNSLSQIEKMCDDLDQEVKVRSQEVIRNEQLAGVGFLAAGFAHEINNPMAAIAWSAEAMESRMNDLMMLPNHERLLDEEMSDNWRENLQRIEGEAFRCKSIIEKMLLFSRMGQTEKSEFDIVPLVDDVLEMVTTLGKYKCQTVRRLGDDSAVVYANDQEIRQVVLNLVTNALESVDCDGSVHVHVHQGPKNSTVRVTDTGCGMSAEVQAHLFEPFFTRRRDGTGTGLGLSISHRIVCQHGGQLIGRSEGEDRGSEFELRLPVEAITEEVSSPAFEDWKFQHAQQTQAA</sequence>
<dbReference type="PANTHER" id="PTHR43065:SF46">
    <property type="entry name" value="C4-DICARBOXYLATE TRANSPORT SENSOR PROTEIN DCTB"/>
    <property type="match status" value="1"/>
</dbReference>
<dbReference type="EC" id="2.7.13.3" evidence="3"/>
<evidence type="ECO:0000313" key="15">
    <source>
        <dbReference type="Proteomes" id="UP001430306"/>
    </source>
</evidence>
<keyword evidence="4" id="KW-0597">Phosphoprotein</keyword>
<evidence type="ECO:0000256" key="11">
    <source>
        <dbReference type="SAM" id="Phobius"/>
    </source>
</evidence>
<dbReference type="SUPFAM" id="SSF158472">
    <property type="entry name" value="HAMP domain-like"/>
    <property type="match status" value="1"/>
</dbReference>
<evidence type="ECO:0000259" key="13">
    <source>
        <dbReference type="PROSITE" id="PS50885"/>
    </source>
</evidence>
<keyword evidence="11" id="KW-0812">Transmembrane</keyword>
<gene>
    <name evidence="14" type="ORF">LOC71_19330</name>
</gene>
<dbReference type="CDD" id="cd06225">
    <property type="entry name" value="HAMP"/>
    <property type="match status" value="1"/>
</dbReference>
<dbReference type="InterPro" id="IPR003594">
    <property type="entry name" value="HATPase_dom"/>
</dbReference>
<feature type="domain" description="Histidine kinase" evidence="12">
    <location>
        <begin position="398"/>
        <end position="622"/>
    </location>
</feature>
<dbReference type="Pfam" id="PF00512">
    <property type="entry name" value="HisKA"/>
    <property type="match status" value="1"/>
</dbReference>
<dbReference type="Pfam" id="PF00672">
    <property type="entry name" value="HAMP"/>
    <property type="match status" value="1"/>
</dbReference>
<keyword evidence="8" id="KW-0067">ATP-binding</keyword>
<dbReference type="PRINTS" id="PR00344">
    <property type="entry name" value="BCTRLSENSOR"/>
</dbReference>
<comment type="caution">
    <text evidence="14">The sequence shown here is derived from an EMBL/GenBank/DDBJ whole genome shotgun (WGS) entry which is preliminary data.</text>
</comment>
<dbReference type="PROSITE" id="PS50885">
    <property type="entry name" value="HAMP"/>
    <property type="match status" value="1"/>
</dbReference>
<evidence type="ECO:0000256" key="3">
    <source>
        <dbReference type="ARBA" id="ARBA00012438"/>
    </source>
</evidence>